<dbReference type="STRING" id="658187.LDG_6852"/>
<evidence type="ECO:0000313" key="3">
    <source>
        <dbReference type="Proteomes" id="UP000002770"/>
    </source>
</evidence>
<name>G9ENM7_9GAMM</name>
<dbReference type="eggNOG" id="COG4764">
    <property type="taxonomic scope" value="Bacteria"/>
</dbReference>
<accession>G9ENM7</accession>
<dbReference type="EMBL" id="JH413818">
    <property type="protein sequence ID" value="EHL31140.1"/>
    <property type="molecule type" value="Genomic_DNA"/>
</dbReference>
<evidence type="ECO:0000259" key="1">
    <source>
        <dbReference type="Pfam" id="PF19489"/>
    </source>
</evidence>
<keyword evidence="3" id="KW-1185">Reference proteome</keyword>
<sequence length="218" mass="25115">MIELSFSYSIAMDSLFQFKKLRTLISLGFVLSLTSCVSPPPPSDLDNVCNIFREYPKWYTHAKDVERRWKVPVPVQMAIIHQESKFVADAKPPRQKLLGFIPWKRPTTATGYAQVLHGTWNEYKQTNGGLLSSRHNFSDGVDFIGWYANLAHRRAGINRSDAYPLYLAYHEGIGGYQRKTYLKKAWLLPVARKVKARSQLYAMQLNSCRGSLKRRSWL</sequence>
<evidence type="ECO:0000313" key="2">
    <source>
        <dbReference type="EMBL" id="EHL31140.1"/>
    </source>
</evidence>
<dbReference type="InterPro" id="IPR045795">
    <property type="entry name" value="SLT_4"/>
</dbReference>
<dbReference type="HOGENOM" id="CLU_094963_0_0_6"/>
<dbReference type="Proteomes" id="UP000002770">
    <property type="component" value="Unassembled WGS sequence"/>
</dbReference>
<dbReference type="AlphaFoldDB" id="G9ENM7"/>
<dbReference type="InterPro" id="IPR023346">
    <property type="entry name" value="Lysozyme-like_dom_sf"/>
</dbReference>
<protein>
    <recommendedName>
        <fullName evidence="1">Transglycosylase SLT domain-containing protein</fullName>
    </recommendedName>
</protein>
<dbReference type="InParanoid" id="G9ENM7"/>
<feature type="domain" description="Transglycosylase SLT" evidence="1">
    <location>
        <begin position="26"/>
        <end position="208"/>
    </location>
</feature>
<dbReference type="SUPFAM" id="SSF53955">
    <property type="entry name" value="Lysozyme-like"/>
    <property type="match status" value="1"/>
</dbReference>
<dbReference type="Gene3D" id="1.10.530.10">
    <property type="match status" value="1"/>
</dbReference>
<dbReference type="Pfam" id="PF19489">
    <property type="entry name" value="SLT_4"/>
    <property type="match status" value="1"/>
</dbReference>
<dbReference type="CDD" id="cd00442">
    <property type="entry name" value="Lyz-like"/>
    <property type="match status" value="1"/>
</dbReference>
<organism evidence="2 3">
    <name type="scientific">Legionella drancourtii LLAP12</name>
    <dbReference type="NCBI Taxonomy" id="658187"/>
    <lineage>
        <taxon>Bacteria</taxon>
        <taxon>Pseudomonadati</taxon>
        <taxon>Pseudomonadota</taxon>
        <taxon>Gammaproteobacteria</taxon>
        <taxon>Legionellales</taxon>
        <taxon>Legionellaceae</taxon>
        <taxon>Legionella</taxon>
    </lineage>
</organism>
<gene>
    <name evidence="2" type="ORF">LDG_6852</name>
</gene>
<proteinExistence type="predicted"/>
<reference evidence="2 3" key="1">
    <citation type="journal article" date="2011" name="BMC Genomics">
        <title>Insight into cross-talk between intra-amoebal pathogens.</title>
        <authorList>
            <person name="Gimenez G."/>
            <person name="Bertelli C."/>
            <person name="Moliner C."/>
            <person name="Robert C."/>
            <person name="Raoult D."/>
            <person name="Fournier P.E."/>
            <person name="Greub G."/>
        </authorList>
    </citation>
    <scope>NUCLEOTIDE SEQUENCE [LARGE SCALE GENOMIC DNA]</scope>
    <source>
        <strain evidence="2 3">LLAP12</strain>
    </source>
</reference>